<protein>
    <recommendedName>
        <fullName evidence="3">Methyltransferase FkbM domain-containing protein</fullName>
    </recommendedName>
</protein>
<gene>
    <name evidence="1" type="ORF">AB1Y20_022140</name>
</gene>
<keyword evidence="2" id="KW-1185">Reference proteome</keyword>
<evidence type="ECO:0000313" key="2">
    <source>
        <dbReference type="Proteomes" id="UP001515480"/>
    </source>
</evidence>
<name>A0AB34JG92_PRYPA</name>
<dbReference type="EMBL" id="JBGBPQ010000008">
    <property type="protein sequence ID" value="KAL1520564.1"/>
    <property type="molecule type" value="Genomic_DNA"/>
</dbReference>
<dbReference type="AlphaFoldDB" id="A0AB34JG92"/>
<sequence>MAQCAAPRHVYLDLGVNWCNTLQLHHFLPEVVHHPSRLRAPWLVFGFEASPLIAPYAELCTRELTAGRPLPPPPIIPSGSTRELRQFEASLNCSAATHSVGKHARSAVLQSCAFKALKDKLQLLKPDASLSSNATRMEWRLEQARTCPRTSQYILIPGAAGACDALPGSFVCPGSISMYGGAEQMIRGGLQPRWRKHMTSKNEQQKIEMHNVLQVDLVGWMLKSFREEDFVVLKMDIEGFEHIIVPRILKLNATKLIDVALWECHFTSGSKCHKLSKRLMDSGLRILYAEPFPFEKELHDSLTTVSRVKSRSNHSGPVLKREADGNISITSIVHGEVKSELWRNTKTTSKASVRRHKGR</sequence>
<accession>A0AB34JG92</accession>
<comment type="caution">
    <text evidence="1">The sequence shown here is derived from an EMBL/GenBank/DDBJ whole genome shotgun (WGS) entry which is preliminary data.</text>
</comment>
<dbReference type="PANTHER" id="PTHR44843:SF2">
    <property type="entry name" value="METHYLTRANSFERASE"/>
    <property type="match status" value="1"/>
</dbReference>
<evidence type="ECO:0008006" key="3">
    <source>
        <dbReference type="Google" id="ProtNLM"/>
    </source>
</evidence>
<evidence type="ECO:0000313" key="1">
    <source>
        <dbReference type="EMBL" id="KAL1520564.1"/>
    </source>
</evidence>
<proteinExistence type="predicted"/>
<dbReference type="Proteomes" id="UP001515480">
    <property type="component" value="Unassembled WGS sequence"/>
</dbReference>
<organism evidence="1 2">
    <name type="scientific">Prymnesium parvum</name>
    <name type="common">Toxic golden alga</name>
    <dbReference type="NCBI Taxonomy" id="97485"/>
    <lineage>
        <taxon>Eukaryota</taxon>
        <taxon>Haptista</taxon>
        <taxon>Haptophyta</taxon>
        <taxon>Prymnesiophyceae</taxon>
        <taxon>Prymnesiales</taxon>
        <taxon>Prymnesiaceae</taxon>
        <taxon>Prymnesium</taxon>
    </lineage>
</organism>
<reference evidence="1 2" key="1">
    <citation type="journal article" date="2024" name="Science">
        <title>Giant polyketide synthase enzymes in the biosynthesis of giant marine polyether toxins.</title>
        <authorList>
            <person name="Fallon T.R."/>
            <person name="Shende V.V."/>
            <person name="Wierzbicki I.H."/>
            <person name="Pendleton A.L."/>
            <person name="Watervoot N.F."/>
            <person name="Auber R.P."/>
            <person name="Gonzalez D.J."/>
            <person name="Wisecaver J.H."/>
            <person name="Moore B.S."/>
        </authorList>
    </citation>
    <scope>NUCLEOTIDE SEQUENCE [LARGE SCALE GENOMIC DNA]</scope>
    <source>
        <strain evidence="1 2">12B1</strain>
    </source>
</reference>
<dbReference type="PANTHER" id="PTHR44843">
    <property type="entry name" value="METHYLTRANSFERASE"/>
    <property type="match status" value="1"/>
</dbReference>